<evidence type="ECO:0000256" key="6">
    <source>
        <dbReference type="RuleBase" id="RU004474"/>
    </source>
</evidence>
<dbReference type="PRINTS" id="PR00070">
    <property type="entry name" value="DHFR"/>
</dbReference>
<name>A0A8S5RUS7_9CAUD</name>
<evidence type="ECO:0000259" key="7">
    <source>
        <dbReference type="PROSITE" id="PS51330"/>
    </source>
</evidence>
<comment type="pathway">
    <text evidence="1">Cofactor biosynthesis; tetrahydrofolate biosynthesis; 5,6,7,8-tetrahydrofolate from 7,8-dihydrofolate: step 1/1.</text>
</comment>
<dbReference type="InterPro" id="IPR024072">
    <property type="entry name" value="DHFR-like_dom_sf"/>
</dbReference>
<dbReference type="SUPFAM" id="SSF53597">
    <property type="entry name" value="Dihydrofolate reductase-like"/>
    <property type="match status" value="1"/>
</dbReference>
<organism evidence="8">
    <name type="scientific">Siphoviridae sp. ctHip2</name>
    <dbReference type="NCBI Taxonomy" id="2827830"/>
    <lineage>
        <taxon>Viruses</taxon>
        <taxon>Duplodnaviria</taxon>
        <taxon>Heunggongvirae</taxon>
        <taxon>Uroviricota</taxon>
        <taxon>Caudoviricetes</taxon>
    </lineage>
</organism>
<evidence type="ECO:0000256" key="5">
    <source>
        <dbReference type="ARBA" id="ARBA00023002"/>
    </source>
</evidence>
<dbReference type="InterPro" id="IPR017925">
    <property type="entry name" value="DHFR_CS"/>
</dbReference>
<dbReference type="CDD" id="cd00209">
    <property type="entry name" value="DHFR"/>
    <property type="match status" value="1"/>
</dbReference>
<dbReference type="PROSITE" id="PS51330">
    <property type="entry name" value="DHFR_2"/>
    <property type="match status" value="1"/>
</dbReference>
<evidence type="ECO:0000256" key="2">
    <source>
        <dbReference type="ARBA" id="ARBA00012856"/>
    </source>
</evidence>
<reference evidence="8" key="1">
    <citation type="journal article" date="2021" name="Proc. Natl. Acad. Sci. U.S.A.">
        <title>A Catalog of Tens of Thousands of Viruses from Human Metagenomes Reveals Hidden Associations with Chronic Diseases.</title>
        <authorList>
            <person name="Tisza M.J."/>
            <person name="Buck C.B."/>
        </authorList>
    </citation>
    <scope>NUCLEOTIDE SEQUENCE</scope>
    <source>
        <strain evidence="8">CtHip2</strain>
    </source>
</reference>
<evidence type="ECO:0000256" key="4">
    <source>
        <dbReference type="ARBA" id="ARBA00022857"/>
    </source>
</evidence>
<proteinExistence type="inferred from homology"/>
<keyword evidence="3" id="KW-0554">One-carbon metabolism</keyword>
<accession>A0A8S5RUS7</accession>
<dbReference type="GO" id="GO:0046654">
    <property type="term" value="P:tetrahydrofolate biosynthetic process"/>
    <property type="evidence" value="ECO:0007669"/>
    <property type="project" value="InterPro"/>
</dbReference>
<dbReference type="EC" id="1.5.1.3" evidence="2"/>
<evidence type="ECO:0000256" key="1">
    <source>
        <dbReference type="ARBA" id="ARBA00004903"/>
    </source>
</evidence>
<keyword evidence="4" id="KW-0521">NADP</keyword>
<sequence>MNKRKIIAIWAEDENGLIGKDNGLPWKKPEDLKHFKETTINKTIVMGSKTFEGLGKKTLPNRTTIILTRDLNYEANGAIVCNSIDEVLNSTNDNLYIVGGKEVYKSFFPYLTDLIKTEIKGTYEGDTYIDNTFNYLQFKLDSIKQLSDDVLVKYFKRVSDEDYQ</sequence>
<dbReference type="PANTHER" id="PTHR48069:SF3">
    <property type="entry name" value="DIHYDROFOLATE REDUCTASE"/>
    <property type="match status" value="1"/>
</dbReference>
<dbReference type="InterPro" id="IPR001796">
    <property type="entry name" value="DHFR_dom"/>
</dbReference>
<dbReference type="Pfam" id="PF00186">
    <property type="entry name" value="DHFR_1"/>
    <property type="match status" value="1"/>
</dbReference>
<dbReference type="Gene3D" id="3.40.430.10">
    <property type="entry name" value="Dihydrofolate Reductase, subunit A"/>
    <property type="match status" value="1"/>
</dbReference>
<feature type="domain" description="DHFR" evidence="7">
    <location>
        <begin position="5"/>
        <end position="164"/>
    </location>
</feature>
<evidence type="ECO:0000256" key="3">
    <source>
        <dbReference type="ARBA" id="ARBA00022563"/>
    </source>
</evidence>
<dbReference type="GO" id="GO:0050661">
    <property type="term" value="F:NADP binding"/>
    <property type="evidence" value="ECO:0007669"/>
    <property type="project" value="InterPro"/>
</dbReference>
<dbReference type="PROSITE" id="PS00075">
    <property type="entry name" value="DHFR_1"/>
    <property type="match status" value="1"/>
</dbReference>
<comment type="similarity">
    <text evidence="6">Belongs to the dihydrofolate reductase family.</text>
</comment>
<evidence type="ECO:0000313" key="8">
    <source>
        <dbReference type="EMBL" id="DAF42534.1"/>
    </source>
</evidence>
<dbReference type="EMBL" id="BK032497">
    <property type="protein sequence ID" value="DAF42534.1"/>
    <property type="molecule type" value="Genomic_DNA"/>
</dbReference>
<dbReference type="GO" id="GO:0004146">
    <property type="term" value="F:dihydrofolate reductase activity"/>
    <property type="evidence" value="ECO:0007669"/>
    <property type="project" value="UniProtKB-EC"/>
</dbReference>
<dbReference type="InterPro" id="IPR012259">
    <property type="entry name" value="DHFR"/>
</dbReference>
<dbReference type="GO" id="GO:0046452">
    <property type="term" value="P:dihydrofolate metabolic process"/>
    <property type="evidence" value="ECO:0007669"/>
    <property type="project" value="TreeGrafter"/>
</dbReference>
<protein>
    <recommendedName>
        <fullName evidence="2">dihydrofolate reductase</fullName>
        <ecNumber evidence="2">1.5.1.3</ecNumber>
    </recommendedName>
</protein>
<dbReference type="GO" id="GO:0006730">
    <property type="term" value="P:one-carbon metabolic process"/>
    <property type="evidence" value="ECO:0007669"/>
    <property type="project" value="UniProtKB-KW"/>
</dbReference>
<keyword evidence="5" id="KW-0560">Oxidoreductase</keyword>
<dbReference type="PANTHER" id="PTHR48069">
    <property type="entry name" value="DIHYDROFOLATE REDUCTASE"/>
    <property type="match status" value="1"/>
</dbReference>
<dbReference type="GO" id="GO:0046655">
    <property type="term" value="P:folic acid metabolic process"/>
    <property type="evidence" value="ECO:0007669"/>
    <property type="project" value="TreeGrafter"/>
</dbReference>